<accession>A0A0E9QCP2</accession>
<organism evidence="2">
    <name type="scientific">Anguilla anguilla</name>
    <name type="common">European freshwater eel</name>
    <name type="synonym">Muraena anguilla</name>
    <dbReference type="NCBI Taxonomy" id="7936"/>
    <lineage>
        <taxon>Eukaryota</taxon>
        <taxon>Metazoa</taxon>
        <taxon>Chordata</taxon>
        <taxon>Craniata</taxon>
        <taxon>Vertebrata</taxon>
        <taxon>Euteleostomi</taxon>
        <taxon>Actinopterygii</taxon>
        <taxon>Neopterygii</taxon>
        <taxon>Teleostei</taxon>
        <taxon>Anguilliformes</taxon>
        <taxon>Anguillidae</taxon>
        <taxon>Anguilla</taxon>
    </lineage>
</organism>
<name>A0A0E9QCP2_ANGAN</name>
<proteinExistence type="predicted"/>
<evidence type="ECO:0000313" key="2">
    <source>
        <dbReference type="EMBL" id="JAH14656.1"/>
    </source>
</evidence>
<sequence>MQARGESKTFVPGQYQNLPGGVL</sequence>
<protein>
    <submittedName>
        <fullName evidence="2">Uncharacterized protein</fullName>
    </submittedName>
</protein>
<reference evidence="2" key="1">
    <citation type="submission" date="2014-11" db="EMBL/GenBank/DDBJ databases">
        <authorList>
            <person name="Amaro Gonzalez C."/>
        </authorList>
    </citation>
    <scope>NUCLEOTIDE SEQUENCE</scope>
</reference>
<dbReference type="EMBL" id="GBXM01093921">
    <property type="protein sequence ID" value="JAH14656.1"/>
    <property type="molecule type" value="Transcribed_RNA"/>
</dbReference>
<feature type="region of interest" description="Disordered" evidence="1">
    <location>
        <begin position="1"/>
        <end position="23"/>
    </location>
</feature>
<reference evidence="2" key="2">
    <citation type="journal article" date="2015" name="Fish Shellfish Immunol.">
        <title>Early steps in the European eel (Anguilla anguilla)-Vibrio vulnificus interaction in the gills: Role of the RtxA13 toxin.</title>
        <authorList>
            <person name="Callol A."/>
            <person name="Pajuelo D."/>
            <person name="Ebbesson L."/>
            <person name="Teles M."/>
            <person name="MacKenzie S."/>
            <person name="Amaro C."/>
        </authorList>
    </citation>
    <scope>NUCLEOTIDE SEQUENCE</scope>
</reference>
<evidence type="ECO:0000256" key="1">
    <source>
        <dbReference type="SAM" id="MobiDB-lite"/>
    </source>
</evidence>
<dbReference type="AlphaFoldDB" id="A0A0E9QCP2"/>